<reference evidence="1 2" key="1">
    <citation type="submission" date="2018-08" db="EMBL/GenBank/DDBJ databases">
        <title>A genome reference for cultivated species of the human gut microbiota.</title>
        <authorList>
            <person name="Zou Y."/>
            <person name="Xue W."/>
            <person name="Luo G."/>
        </authorList>
    </citation>
    <scope>NUCLEOTIDE SEQUENCE [LARGE SCALE GENOMIC DNA]</scope>
    <source>
        <strain evidence="1 2">AF14-18</strain>
    </source>
</reference>
<evidence type="ECO:0000313" key="2">
    <source>
        <dbReference type="Proteomes" id="UP000284543"/>
    </source>
</evidence>
<proteinExistence type="predicted"/>
<dbReference type="EMBL" id="QRZM01000001">
    <property type="protein sequence ID" value="RGV79238.1"/>
    <property type="molecule type" value="Genomic_DNA"/>
</dbReference>
<comment type="caution">
    <text evidence="1">The sequence shown here is derived from an EMBL/GenBank/DDBJ whole genome shotgun (WGS) entry which is preliminary data.</text>
</comment>
<dbReference type="GeneID" id="23116699"/>
<dbReference type="Gene3D" id="3.90.1750.20">
    <property type="entry name" value="Putative Large Serine Recombinase, Chain B, Domain 2"/>
    <property type="match status" value="1"/>
</dbReference>
<sequence length="541" mass="62276">MRIYIYSRKSVYTGKGESVENQIEMCREYISAKIPESDKAEIVVYEDEGFSAKNTNRPQFQKMLRDIKLNKPEYVVCYRLDRISRNVSDFSSLIEDLNSYNISFVCIKEEFDTSKPMGKAMMYIASVFAQLERETIAERVRDNMLMLARTGRWLGGTTPTGFTSEKIQEIIIDGKIKTSCKLKDNPEELKTIDCILEKFLELRSISGVSKYLIKQGIKSRTGKIFSLLGIKEILQNPVYCIADEDAWEYFTEHHSDVCFEKTECSNKYGLLTYNKRDYRKKNAPRQGMDKWIVAIGKHKGRISGKKWVAIQNILKDNIPTGTKPAIMHNDYSLLSGLIFCDKCQSRMFAKQRSGKGGNRELYYYICNNKLRGGLKLCDCQNLNGQQADDIVCEYLMQYTDENSGIYKLLEKLKQDLQGQTQKSPLSVLDDKITKCNSEMDNLINTLSHGNLGTAFIERVNARIMELDKELASMKEEKKRLQKDVSVITDREIQVDMLSTALSSFKDNFHTLTIEEKRTLIKLMVKKIVWDGKDLHIFIDGE</sequence>
<evidence type="ECO:0000313" key="1">
    <source>
        <dbReference type="EMBL" id="RGV79238.1"/>
    </source>
</evidence>
<dbReference type="GO" id="GO:0003677">
    <property type="term" value="F:DNA binding"/>
    <property type="evidence" value="ECO:0007669"/>
    <property type="project" value="InterPro"/>
</dbReference>
<dbReference type="PROSITE" id="PS51737">
    <property type="entry name" value="RECOMBINASE_DNA_BIND"/>
    <property type="match status" value="1"/>
</dbReference>
<dbReference type="InterPro" id="IPR036162">
    <property type="entry name" value="Resolvase-like_N_sf"/>
</dbReference>
<accession>A0A412ZG39</accession>
<dbReference type="GO" id="GO:0000150">
    <property type="term" value="F:DNA strand exchange activity"/>
    <property type="evidence" value="ECO:0007669"/>
    <property type="project" value="InterPro"/>
</dbReference>
<dbReference type="InterPro" id="IPR050639">
    <property type="entry name" value="SSR_resolvase"/>
</dbReference>
<dbReference type="InterPro" id="IPR006119">
    <property type="entry name" value="Resolv_N"/>
</dbReference>
<dbReference type="InterPro" id="IPR011109">
    <property type="entry name" value="DNA_bind_recombinase_dom"/>
</dbReference>
<dbReference type="Gene3D" id="3.40.50.1390">
    <property type="entry name" value="Resolvase, N-terminal catalytic domain"/>
    <property type="match status" value="1"/>
</dbReference>
<dbReference type="PANTHER" id="PTHR30461:SF23">
    <property type="entry name" value="DNA RECOMBINASE-RELATED"/>
    <property type="match status" value="1"/>
</dbReference>
<dbReference type="Pfam" id="PF07508">
    <property type="entry name" value="Recombinase"/>
    <property type="match status" value="1"/>
</dbReference>
<dbReference type="Pfam" id="PF13408">
    <property type="entry name" value="Zn_ribbon_recom"/>
    <property type="match status" value="1"/>
</dbReference>
<dbReference type="AlphaFoldDB" id="A0A412ZG39"/>
<dbReference type="Proteomes" id="UP000284543">
    <property type="component" value="Unassembled WGS sequence"/>
</dbReference>
<dbReference type="SUPFAM" id="SSF53041">
    <property type="entry name" value="Resolvase-like"/>
    <property type="match status" value="1"/>
</dbReference>
<dbReference type="PANTHER" id="PTHR30461">
    <property type="entry name" value="DNA-INVERTASE FROM LAMBDOID PROPHAGE"/>
    <property type="match status" value="1"/>
</dbReference>
<dbReference type="SMART" id="SM00857">
    <property type="entry name" value="Resolvase"/>
    <property type="match status" value="1"/>
</dbReference>
<organism evidence="1 2">
    <name type="scientific">Enterocloster bolteae</name>
    <dbReference type="NCBI Taxonomy" id="208479"/>
    <lineage>
        <taxon>Bacteria</taxon>
        <taxon>Bacillati</taxon>
        <taxon>Bacillota</taxon>
        <taxon>Clostridia</taxon>
        <taxon>Lachnospirales</taxon>
        <taxon>Lachnospiraceae</taxon>
        <taxon>Enterocloster</taxon>
    </lineage>
</organism>
<protein>
    <submittedName>
        <fullName evidence="1">Recombinase family protein</fullName>
    </submittedName>
</protein>
<dbReference type="CDD" id="cd03768">
    <property type="entry name" value="SR_ResInv"/>
    <property type="match status" value="1"/>
</dbReference>
<dbReference type="InterPro" id="IPR025827">
    <property type="entry name" value="Zn_ribbon_recom_dom"/>
</dbReference>
<name>A0A412ZG39_9FIRM</name>
<dbReference type="RefSeq" id="WP_002565268.1">
    <property type="nucleotide sequence ID" value="NZ_CACRTF010000014.1"/>
</dbReference>
<dbReference type="Pfam" id="PF00239">
    <property type="entry name" value="Resolvase"/>
    <property type="match status" value="1"/>
</dbReference>
<gene>
    <name evidence="1" type="ORF">DWW02_05860</name>
</gene>
<dbReference type="PROSITE" id="PS51736">
    <property type="entry name" value="RECOMBINASES_3"/>
    <property type="match status" value="1"/>
</dbReference>
<dbReference type="InterPro" id="IPR038109">
    <property type="entry name" value="DNA_bind_recomb_sf"/>
</dbReference>